<keyword evidence="14" id="KW-0812">Transmembrane</keyword>
<keyword evidence="8" id="KW-0133">Cell shape</keyword>
<dbReference type="Pfam" id="PF00905">
    <property type="entry name" value="Transpeptidase"/>
    <property type="match status" value="1"/>
</dbReference>
<keyword evidence="11" id="KW-0961">Cell wall biogenesis/degradation</keyword>
<dbReference type="InterPro" id="IPR036950">
    <property type="entry name" value="PBP_transglycosylase"/>
</dbReference>
<evidence type="ECO:0000256" key="1">
    <source>
        <dbReference type="ARBA" id="ARBA00007090"/>
    </source>
</evidence>
<feature type="domain" description="Penicillin-binding protein transpeptidase" evidence="15">
    <location>
        <begin position="363"/>
        <end position="649"/>
    </location>
</feature>
<evidence type="ECO:0000256" key="8">
    <source>
        <dbReference type="ARBA" id="ARBA00022960"/>
    </source>
</evidence>
<organism evidence="17 18">
    <name type="scientific">Streptomyces kaniharaensis</name>
    <dbReference type="NCBI Taxonomy" id="212423"/>
    <lineage>
        <taxon>Bacteria</taxon>
        <taxon>Bacillati</taxon>
        <taxon>Actinomycetota</taxon>
        <taxon>Actinomycetes</taxon>
        <taxon>Kitasatosporales</taxon>
        <taxon>Streptomycetaceae</taxon>
        <taxon>Streptomyces</taxon>
    </lineage>
</organism>
<evidence type="ECO:0000259" key="15">
    <source>
        <dbReference type="Pfam" id="PF00905"/>
    </source>
</evidence>
<feature type="domain" description="Glycosyl transferase family 51" evidence="16">
    <location>
        <begin position="76"/>
        <end position="259"/>
    </location>
</feature>
<dbReference type="InterPro" id="IPR012338">
    <property type="entry name" value="Beta-lactam/transpept-like"/>
</dbReference>
<evidence type="ECO:0000256" key="12">
    <source>
        <dbReference type="ARBA" id="ARBA00034000"/>
    </source>
</evidence>
<evidence type="ECO:0000313" key="18">
    <source>
        <dbReference type="Proteomes" id="UP000450000"/>
    </source>
</evidence>
<dbReference type="Proteomes" id="UP000450000">
    <property type="component" value="Unassembled WGS sequence"/>
</dbReference>
<dbReference type="GO" id="GO:0009252">
    <property type="term" value="P:peptidoglycan biosynthetic process"/>
    <property type="evidence" value="ECO:0007669"/>
    <property type="project" value="UniProtKB-KW"/>
</dbReference>
<evidence type="ECO:0000256" key="6">
    <source>
        <dbReference type="ARBA" id="ARBA00022679"/>
    </source>
</evidence>
<evidence type="ECO:0000256" key="11">
    <source>
        <dbReference type="ARBA" id="ARBA00023316"/>
    </source>
</evidence>
<dbReference type="PANTHER" id="PTHR32282">
    <property type="entry name" value="BINDING PROTEIN TRANSPEPTIDASE, PUTATIVE-RELATED"/>
    <property type="match status" value="1"/>
</dbReference>
<evidence type="ECO:0000256" key="13">
    <source>
        <dbReference type="ARBA" id="ARBA00049902"/>
    </source>
</evidence>
<evidence type="ECO:0000259" key="16">
    <source>
        <dbReference type="Pfam" id="PF00912"/>
    </source>
</evidence>
<dbReference type="InterPro" id="IPR050396">
    <property type="entry name" value="Glycosyltr_51/Transpeptidase"/>
</dbReference>
<dbReference type="Gene3D" id="3.40.710.10">
    <property type="entry name" value="DD-peptidase/beta-lactamase superfamily"/>
    <property type="match status" value="1"/>
</dbReference>
<dbReference type="Gene3D" id="1.10.3810.10">
    <property type="entry name" value="Biosynthetic peptidoglycan transglycosylase-like"/>
    <property type="match status" value="1"/>
</dbReference>
<keyword evidence="10" id="KW-0511">Multifunctional enzyme</keyword>
<dbReference type="InterPro" id="IPR001460">
    <property type="entry name" value="PCN-bd_Tpept"/>
</dbReference>
<dbReference type="AlphaFoldDB" id="A0A6N7KV60"/>
<keyword evidence="18" id="KW-1185">Reference proteome</keyword>
<dbReference type="GO" id="GO:0008658">
    <property type="term" value="F:penicillin binding"/>
    <property type="evidence" value="ECO:0007669"/>
    <property type="project" value="InterPro"/>
</dbReference>
<dbReference type="GO" id="GO:0030288">
    <property type="term" value="C:outer membrane-bounded periplasmic space"/>
    <property type="evidence" value="ECO:0007669"/>
    <property type="project" value="TreeGrafter"/>
</dbReference>
<keyword evidence="14" id="KW-0472">Membrane</keyword>
<keyword evidence="7" id="KW-0378">Hydrolase</keyword>
<feature type="transmembrane region" description="Helical" evidence="14">
    <location>
        <begin position="21"/>
        <end position="44"/>
    </location>
</feature>
<dbReference type="SUPFAM" id="SSF56601">
    <property type="entry name" value="beta-lactamase/transpeptidase-like"/>
    <property type="match status" value="1"/>
</dbReference>
<reference evidence="17 18" key="1">
    <citation type="submission" date="2019-09" db="EMBL/GenBank/DDBJ databases">
        <title>Genome Sequences of Streptomyces kaniharaensis ATCC 21070.</title>
        <authorList>
            <person name="Zhu W."/>
            <person name="De Crecy-Lagard V."/>
            <person name="Richards N.G."/>
        </authorList>
    </citation>
    <scope>NUCLEOTIDE SEQUENCE [LARGE SCALE GENOMIC DNA]</scope>
    <source>
        <strain evidence="17 18">SF-557</strain>
    </source>
</reference>
<accession>A0A6N7KV60</accession>
<dbReference type="RefSeq" id="WP_153465091.1">
    <property type="nucleotide sequence ID" value="NZ_WBOF01000001.1"/>
</dbReference>
<proteinExistence type="inferred from homology"/>
<evidence type="ECO:0000256" key="14">
    <source>
        <dbReference type="SAM" id="Phobius"/>
    </source>
</evidence>
<sequence length="683" mass="71280">MGEKRGNGVEKILHGTRLLGVSALAGVVAAGIALPAVAAAGLGAQSAADDFQNLPDDFKTPPLSQASTIYDAQGGTIATVYYRDRTVVPADQISPLVKTALVDIEDNRFYEHGAIDLKGVLRAVNKNASSGSTQGASTLTQQYVKNVFVEQAGDDTQKVAEAQRQTVGRKIQELKYAIKIEETLSKDQILTNYLNITYFGEHAYGIETAARRYFGVHAKDLTLPQAALLAGLEQSPSGYDPVAKPAAAKERRDTVLHKMAEYGHITKEQAQQAIATPLGLNVQAPQQGCITAKQGEGFFCDYVRQAVLTDLAFGKTAAERKAVWKRGGLRIHTTLDPKAQAALNASVTSHVDAGDKAATAMSIVQPGTGKILAMGQSRPYGVDDNQHETQINYNVGKAMGGGLGFPTGSTFKPIVAAAALENGTSASQSYTTDYSIPWPAMKDCNGKKVPSSGQVHNDSTKLTGAFDMKKAMAQSVNTYFAKLEADTGLCNVAQMANKLGITEQAGGDKLQVVPSMTLGSNSLTPLGMASVYAAFAAHGTYCAPTAITSVIGPDGKQLAVSQANCSEAMSATTADTVTGLLKSVMEDGTGKPAALTGGRESAGKTGTTNDSLQVWFAGYTPELAGATVVSDTDNPKPLDGQKIGGEVVDQAFGGTLAGPVWRDAIAGALAGVPAGTFTQVPQP</sequence>
<keyword evidence="4" id="KW-0645">Protease</keyword>
<keyword evidence="14" id="KW-1133">Transmembrane helix</keyword>
<evidence type="ECO:0000313" key="17">
    <source>
        <dbReference type="EMBL" id="MQS15522.1"/>
    </source>
</evidence>
<dbReference type="Pfam" id="PF00912">
    <property type="entry name" value="Transgly"/>
    <property type="match status" value="1"/>
</dbReference>
<comment type="catalytic activity">
    <reaction evidence="12">
        <text>Preferential cleavage: (Ac)2-L-Lys-D-Ala-|-D-Ala. Also transpeptidation of peptidyl-alanyl moieties that are N-acyl substituents of D-alanine.</text>
        <dbReference type="EC" id="3.4.16.4"/>
    </reaction>
</comment>
<evidence type="ECO:0000256" key="4">
    <source>
        <dbReference type="ARBA" id="ARBA00022670"/>
    </source>
</evidence>
<protein>
    <submittedName>
        <fullName evidence="17">Penicillin-binding protein</fullName>
    </submittedName>
</protein>
<evidence type="ECO:0000256" key="9">
    <source>
        <dbReference type="ARBA" id="ARBA00022984"/>
    </source>
</evidence>
<comment type="similarity">
    <text evidence="1">In the C-terminal section; belongs to the transpeptidase family.</text>
</comment>
<evidence type="ECO:0000256" key="3">
    <source>
        <dbReference type="ARBA" id="ARBA00022645"/>
    </source>
</evidence>
<keyword evidence="9" id="KW-0573">Peptidoglycan synthesis</keyword>
<comment type="caution">
    <text evidence="17">The sequence shown here is derived from an EMBL/GenBank/DDBJ whole genome shotgun (WGS) entry which is preliminary data.</text>
</comment>
<dbReference type="GO" id="GO:0008360">
    <property type="term" value="P:regulation of cell shape"/>
    <property type="evidence" value="ECO:0007669"/>
    <property type="project" value="UniProtKB-KW"/>
</dbReference>
<dbReference type="PANTHER" id="PTHR32282:SF33">
    <property type="entry name" value="PEPTIDOGLYCAN GLYCOSYLTRANSFERASE"/>
    <property type="match status" value="1"/>
</dbReference>
<dbReference type="GO" id="GO:0009002">
    <property type="term" value="F:serine-type D-Ala-D-Ala carboxypeptidase activity"/>
    <property type="evidence" value="ECO:0007669"/>
    <property type="project" value="UniProtKB-EC"/>
</dbReference>
<evidence type="ECO:0000256" key="10">
    <source>
        <dbReference type="ARBA" id="ARBA00023268"/>
    </source>
</evidence>
<dbReference type="GO" id="GO:0008955">
    <property type="term" value="F:peptidoglycan glycosyltransferase activity"/>
    <property type="evidence" value="ECO:0007669"/>
    <property type="project" value="UniProtKB-EC"/>
</dbReference>
<keyword evidence="6" id="KW-0808">Transferase</keyword>
<keyword evidence="5" id="KW-0328">Glycosyltransferase</keyword>
<dbReference type="GO" id="GO:0071555">
    <property type="term" value="P:cell wall organization"/>
    <property type="evidence" value="ECO:0007669"/>
    <property type="project" value="UniProtKB-KW"/>
</dbReference>
<dbReference type="SUPFAM" id="SSF53955">
    <property type="entry name" value="Lysozyme-like"/>
    <property type="match status" value="1"/>
</dbReference>
<comment type="similarity">
    <text evidence="2">In the N-terminal section; belongs to the glycosyltransferase 51 family.</text>
</comment>
<evidence type="ECO:0000256" key="7">
    <source>
        <dbReference type="ARBA" id="ARBA00022801"/>
    </source>
</evidence>
<evidence type="ECO:0000256" key="2">
    <source>
        <dbReference type="ARBA" id="ARBA00007739"/>
    </source>
</evidence>
<evidence type="ECO:0000256" key="5">
    <source>
        <dbReference type="ARBA" id="ARBA00022676"/>
    </source>
</evidence>
<name>A0A6N7KV60_9ACTN</name>
<dbReference type="FunFam" id="1.10.3810.10:FF:000001">
    <property type="entry name" value="Penicillin-binding protein 1A"/>
    <property type="match status" value="1"/>
</dbReference>
<dbReference type="EMBL" id="WBOF01000001">
    <property type="protein sequence ID" value="MQS15522.1"/>
    <property type="molecule type" value="Genomic_DNA"/>
</dbReference>
<dbReference type="InterPro" id="IPR023346">
    <property type="entry name" value="Lysozyme-like_dom_sf"/>
</dbReference>
<keyword evidence="3" id="KW-0121">Carboxypeptidase</keyword>
<dbReference type="OrthoDB" id="8865355at2"/>
<comment type="catalytic activity">
    <reaction evidence="13">
        <text>[GlcNAc-(1-&gt;4)-Mur2Ac(oyl-L-Ala-gamma-D-Glu-L-Lys-D-Ala-D-Ala)](n)-di-trans,octa-cis-undecaprenyl diphosphate + beta-D-GlcNAc-(1-&gt;4)-Mur2Ac(oyl-L-Ala-gamma-D-Glu-L-Lys-D-Ala-D-Ala)-di-trans,octa-cis-undecaprenyl diphosphate = [GlcNAc-(1-&gt;4)-Mur2Ac(oyl-L-Ala-gamma-D-Glu-L-Lys-D-Ala-D-Ala)](n+1)-di-trans,octa-cis-undecaprenyl diphosphate + di-trans,octa-cis-undecaprenyl diphosphate + H(+)</text>
        <dbReference type="Rhea" id="RHEA:23708"/>
        <dbReference type="Rhea" id="RHEA-COMP:9602"/>
        <dbReference type="Rhea" id="RHEA-COMP:9603"/>
        <dbReference type="ChEBI" id="CHEBI:15378"/>
        <dbReference type="ChEBI" id="CHEBI:58405"/>
        <dbReference type="ChEBI" id="CHEBI:60033"/>
        <dbReference type="ChEBI" id="CHEBI:78435"/>
        <dbReference type="EC" id="2.4.99.28"/>
    </reaction>
</comment>
<dbReference type="InterPro" id="IPR001264">
    <property type="entry name" value="Glyco_trans_51"/>
</dbReference>
<gene>
    <name evidence="17" type="ORF">F7Q99_25435</name>
</gene>
<dbReference type="GO" id="GO:0006508">
    <property type="term" value="P:proteolysis"/>
    <property type="evidence" value="ECO:0007669"/>
    <property type="project" value="UniProtKB-KW"/>
</dbReference>